<dbReference type="InterPro" id="IPR052626">
    <property type="entry name" value="SWT1_Regulator"/>
</dbReference>
<organism evidence="3 4">
    <name type="scientific">Necator americanus</name>
    <name type="common">Human hookworm</name>
    <dbReference type="NCBI Taxonomy" id="51031"/>
    <lineage>
        <taxon>Eukaryota</taxon>
        <taxon>Metazoa</taxon>
        <taxon>Ecdysozoa</taxon>
        <taxon>Nematoda</taxon>
        <taxon>Chromadorea</taxon>
        <taxon>Rhabditida</taxon>
        <taxon>Rhabditina</taxon>
        <taxon>Rhabditomorpha</taxon>
        <taxon>Strongyloidea</taxon>
        <taxon>Ancylostomatidae</taxon>
        <taxon>Bunostominae</taxon>
        <taxon>Necator</taxon>
    </lineage>
</organism>
<dbReference type="EMBL" id="JAVFWL010000002">
    <property type="protein sequence ID" value="KAK6733239.1"/>
    <property type="molecule type" value="Genomic_DNA"/>
</dbReference>
<name>A0ABR1C3X2_NECAM</name>
<feature type="region of interest" description="Disordered" evidence="1">
    <location>
        <begin position="467"/>
        <end position="488"/>
    </location>
</feature>
<evidence type="ECO:0000256" key="1">
    <source>
        <dbReference type="SAM" id="MobiDB-lite"/>
    </source>
</evidence>
<dbReference type="InterPro" id="IPR029060">
    <property type="entry name" value="PIN-like_dom_sf"/>
</dbReference>
<dbReference type="SMART" id="SM00670">
    <property type="entry name" value="PINc"/>
    <property type="match status" value="1"/>
</dbReference>
<gene>
    <name evidence="3" type="primary">Necator_chrII.g4953</name>
    <name evidence="3" type="ORF">RB195_017161</name>
</gene>
<feature type="region of interest" description="Disordered" evidence="1">
    <location>
        <begin position="342"/>
        <end position="434"/>
    </location>
</feature>
<feature type="compositionally biased region" description="Basic and acidic residues" evidence="1">
    <location>
        <begin position="398"/>
        <end position="414"/>
    </location>
</feature>
<dbReference type="SUPFAM" id="SSF88723">
    <property type="entry name" value="PIN domain-like"/>
    <property type="match status" value="1"/>
</dbReference>
<proteinExistence type="predicted"/>
<feature type="compositionally biased region" description="Basic residues" evidence="1">
    <location>
        <begin position="385"/>
        <end position="397"/>
    </location>
</feature>
<dbReference type="Proteomes" id="UP001303046">
    <property type="component" value="Unassembled WGS sequence"/>
</dbReference>
<dbReference type="InterPro" id="IPR002716">
    <property type="entry name" value="PIN_dom"/>
</dbReference>
<sequence>MNGTTLSSAIYYPNSPLSLWVPHQNRDIFGSERHEAQCSCVSACVRSGAVEKAVGIEVGQWRTAEMGGGQAIFYSWNGYRGPGTVCQASHTFDRTNQSSSAWQQYHTKMRGETFYCIDEYCTSMDLVTVKDDCQSETALSQPTTEDYEEIRELRSSKLDGKDLPQELCMYKRPIHSSEINGCVIVDTCAVVGDPELIETSATNKIFVMVPFPVLKELDKLHKHSRSPGLRKRAQFAMQCLRKWVSNPYVFMESSSESQEKVSGFVAAPNDNDDLILKCAYRIQTGLPETCPLVNRIYFVTNDSNLSLKATAHGVLNFTTQDYFTSLRRLGLLRTTCAEEEPMEVDPIPQSVSSKHLNVKSSGKSDTKRNQLYSEDLMSRPINLQIHKRSSRKKRKPKKHDDYLQSRGVEKKTRCEPSYAKNHDATAGSTNEGGEIRGNYVAESVSNITERKDSRRTYRDSSYLSVQSGFHRPTAPQRRYSTERSLSTTPRCFKSLSEPVANTQQFRTERFHMDREIPRSKYQDGQCRGYPKRYEHYESRSIRTPTERMGRLSIVNQPYQGVAVVRAQNSRKQTSAARDVSNSFISTPEYVLKKFLSIWNGLTEKFVDKIERGLSSEKVRADIRGLWKCAARLCEKTDLDSFKELVELSTSLYYFITSDPAYQDLKFAPPALSSGLQMMMNKSSAAAVELVESITRFLNDPRVLV</sequence>
<dbReference type="Gene3D" id="3.40.50.1010">
    <property type="entry name" value="5'-nuclease"/>
    <property type="match status" value="1"/>
</dbReference>
<reference evidence="3 4" key="1">
    <citation type="submission" date="2023-08" db="EMBL/GenBank/DDBJ databases">
        <title>A Necator americanus chromosomal reference genome.</title>
        <authorList>
            <person name="Ilik V."/>
            <person name="Petrzelkova K.J."/>
            <person name="Pardy F."/>
            <person name="Fuh T."/>
            <person name="Niatou-Singa F.S."/>
            <person name="Gouil Q."/>
            <person name="Baker L."/>
            <person name="Ritchie M.E."/>
            <person name="Jex A.R."/>
            <person name="Gazzola D."/>
            <person name="Li H."/>
            <person name="Toshio Fujiwara R."/>
            <person name="Zhan B."/>
            <person name="Aroian R.V."/>
            <person name="Pafco B."/>
            <person name="Schwarz E.M."/>
        </authorList>
    </citation>
    <scope>NUCLEOTIDE SEQUENCE [LARGE SCALE GENOMIC DNA]</scope>
    <source>
        <strain evidence="3 4">Aroian</strain>
        <tissue evidence="3">Whole animal</tissue>
    </source>
</reference>
<evidence type="ECO:0000313" key="3">
    <source>
        <dbReference type="EMBL" id="KAK6733239.1"/>
    </source>
</evidence>
<dbReference type="Pfam" id="PF13638">
    <property type="entry name" value="PIN_4"/>
    <property type="match status" value="1"/>
</dbReference>
<evidence type="ECO:0000259" key="2">
    <source>
        <dbReference type="SMART" id="SM00670"/>
    </source>
</evidence>
<dbReference type="PANTHER" id="PTHR16161:SF0">
    <property type="entry name" value="TRANSCRIPTIONAL PROTEIN SWT1"/>
    <property type="match status" value="1"/>
</dbReference>
<keyword evidence="4" id="KW-1185">Reference proteome</keyword>
<comment type="caution">
    <text evidence="3">The sequence shown here is derived from an EMBL/GenBank/DDBJ whole genome shotgun (WGS) entry which is preliminary data.</text>
</comment>
<feature type="domain" description="PIN" evidence="2">
    <location>
        <begin position="181"/>
        <end position="307"/>
    </location>
</feature>
<feature type="compositionally biased region" description="Polar residues" evidence="1">
    <location>
        <begin position="349"/>
        <end position="361"/>
    </location>
</feature>
<dbReference type="PANTHER" id="PTHR16161">
    <property type="entry name" value="TRANSCRIPTIONAL PROTEIN SWT1"/>
    <property type="match status" value="1"/>
</dbReference>
<evidence type="ECO:0000313" key="4">
    <source>
        <dbReference type="Proteomes" id="UP001303046"/>
    </source>
</evidence>
<protein>
    <recommendedName>
        <fullName evidence="2">PIN domain-containing protein</fullName>
    </recommendedName>
</protein>
<accession>A0ABR1C3X2</accession>